<dbReference type="InterPro" id="IPR050271">
    <property type="entry name" value="UDP-glycosyltransferase"/>
</dbReference>
<dbReference type="InterPro" id="IPR035595">
    <property type="entry name" value="UDP_glycos_trans_CS"/>
</dbReference>
<dbReference type="AlphaFoldDB" id="A0A8R2A5B3"/>
<keyword evidence="3" id="KW-0808">Transferase</keyword>
<reference evidence="6" key="1">
    <citation type="submission" date="2010-06" db="EMBL/GenBank/DDBJ databases">
        <authorList>
            <person name="Jiang H."/>
            <person name="Abraham K."/>
            <person name="Ali S."/>
            <person name="Alsbrooks S.L."/>
            <person name="Anim B.N."/>
            <person name="Anosike U.S."/>
            <person name="Attaway T."/>
            <person name="Bandaranaike D.P."/>
            <person name="Battles P.K."/>
            <person name="Bell S.N."/>
            <person name="Bell A.V."/>
            <person name="Beltran B."/>
            <person name="Bickham C."/>
            <person name="Bustamante Y."/>
            <person name="Caleb T."/>
            <person name="Canada A."/>
            <person name="Cardenas V."/>
            <person name="Carter K."/>
            <person name="Chacko J."/>
            <person name="Chandrabose M.N."/>
            <person name="Chavez D."/>
            <person name="Chavez A."/>
            <person name="Chen L."/>
            <person name="Chu H.-S."/>
            <person name="Claassen K.J."/>
            <person name="Cockrell R."/>
            <person name="Collins M."/>
            <person name="Cooper J.A."/>
            <person name="Cree A."/>
            <person name="Curry S.M."/>
            <person name="Da Y."/>
            <person name="Dao M.D."/>
            <person name="Das B."/>
            <person name="Davila M.-L."/>
            <person name="Davy-Carroll L."/>
            <person name="Denson S."/>
            <person name="Dinh H."/>
            <person name="Ebong V.E."/>
            <person name="Edwards J.R."/>
            <person name="Egan A."/>
            <person name="El-Daye J."/>
            <person name="Escobedo L."/>
            <person name="Fernandez S."/>
            <person name="Fernando P.R."/>
            <person name="Flagg N."/>
            <person name="Forbes L.D."/>
            <person name="Fowler R.G."/>
            <person name="Fu Q."/>
            <person name="Gabisi R.A."/>
            <person name="Ganer J."/>
            <person name="Garbino Pronczuk A."/>
            <person name="Garcia R.M."/>
            <person name="Garner T."/>
            <person name="Garrett T.E."/>
            <person name="Gonzalez D.A."/>
            <person name="Hamid H."/>
            <person name="Hawkins E.S."/>
            <person name="Hirani K."/>
            <person name="Hogues M.E."/>
            <person name="Hollins B."/>
            <person name="Hsiao C.-H."/>
            <person name="Jabil R."/>
            <person name="James M.L."/>
            <person name="Jhangiani S.N."/>
            <person name="Johnson B."/>
            <person name="Johnson Q."/>
            <person name="Joshi V."/>
            <person name="Kalu J.B."/>
            <person name="Kam C."/>
            <person name="Kashfia A."/>
            <person name="Keebler J."/>
            <person name="Kisamo H."/>
            <person name="Kovar C.L."/>
            <person name="Lago L.A."/>
            <person name="Lai C.-Y."/>
            <person name="Laidlaw J."/>
            <person name="Lara F."/>
            <person name="Le T.-K."/>
            <person name="Lee S.L."/>
            <person name="Legall F.H."/>
            <person name="Lemon S.J."/>
            <person name="Lewis L.R."/>
            <person name="Li B."/>
            <person name="Liu Y."/>
            <person name="Liu Y.-S."/>
            <person name="Lopez J."/>
            <person name="Lozado R.J."/>
            <person name="Lu J."/>
            <person name="Madu R.C."/>
            <person name="Maheshwari M."/>
            <person name="Maheshwari R."/>
            <person name="Malloy K."/>
            <person name="Martinez E."/>
            <person name="Mathew T."/>
            <person name="Mercado I.C."/>
            <person name="Mercado C."/>
            <person name="Meyer B."/>
            <person name="Montgomery K."/>
            <person name="Morgan M.B."/>
            <person name="Munidasa M."/>
            <person name="Nazareth L.V."/>
            <person name="Nelson J."/>
            <person name="Ng B.M."/>
            <person name="Nguyen N.B."/>
            <person name="Nguyen P.Q."/>
            <person name="Nguyen T."/>
            <person name="Obregon M."/>
            <person name="Okwuonu G.O."/>
            <person name="Onwere C.G."/>
            <person name="Orozco G."/>
            <person name="Parra A."/>
            <person name="Patel S."/>
            <person name="Patil S."/>
            <person name="Perez A."/>
            <person name="Perez Y."/>
            <person name="Pham C."/>
            <person name="Primus E.L."/>
            <person name="Pu L.-L."/>
            <person name="Puazo M."/>
            <person name="Qin X."/>
            <person name="Quiroz J.B."/>
            <person name="Reese J."/>
            <person name="Richards S."/>
            <person name="Rives C.M."/>
            <person name="Robberts R."/>
            <person name="Ruiz S.J."/>
            <person name="Ruiz M.J."/>
            <person name="Santibanez J."/>
            <person name="Schneider B.W."/>
            <person name="Sisson I."/>
            <person name="Smith M."/>
            <person name="Sodergren E."/>
            <person name="Song X.-Z."/>
            <person name="Song B.B."/>
            <person name="Summersgill H."/>
            <person name="Thelus R."/>
            <person name="Thornton R.D."/>
            <person name="Trejos Z.Y."/>
            <person name="Usmani K."/>
            <person name="Vattathil S."/>
            <person name="Villasana D."/>
            <person name="Walker D.L."/>
            <person name="Wang S."/>
            <person name="Wang K."/>
            <person name="White C.S."/>
            <person name="Williams A.C."/>
            <person name="Williamson J."/>
            <person name="Wilson K."/>
            <person name="Woghiren I.O."/>
            <person name="Woodworth J.R."/>
            <person name="Worley K.C."/>
            <person name="Wright R.A."/>
            <person name="Wu W."/>
            <person name="Young L."/>
            <person name="Zhang L."/>
            <person name="Zhang J."/>
            <person name="Zhu Y."/>
            <person name="Muzny D.M."/>
            <person name="Weinstock G."/>
            <person name="Gibbs R.A."/>
        </authorList>
    </citation>
    <scope>NUCLEOTIDE SEQUENCE [LARGE SCALE GENOMIC DNA]</scope>
    <source>
        <strain evidence="6">LSR1</strain>
    </source>
</reference>
<keyword evidence="6" id="KW-1185">Reference proteome</keyword>
<feature type="transmembrane region" description="Helical" evidence="4">
    <location>
        <begin position="7"/>
        <end position="26"/>
    </location>
</feature>
<evidence type="ECO:0008006" key="7">
    <source>
        <dbReference type="Google" id="ProtNLM"/>
    </source>
</evidence>
<evidence type="ECO:0000313" key="6">
    <source>
        <dbReference type="Proteomes" id="UP000007819"/>
    </source>
</evidence>
<evidence type="ECO:0000256" key="4">
    <source>
        <dbReference type="SAM" id="Phobius"/>
    </source>
</evidence>
<organism evidence="5 6">
    <name type="scientific">Acyrthosiphon pisum</name>
    <name type="common">Pea aphid</name>
    <dbReference type="NCBI Taxonomy" id="7029"/>
    <lineage>
        <taxon>Eukaryota</taxon>
        <taxon>Metazoa</taxon>
        <taxon>Ecdysozoa</taxon>
        <taxon>Arthropoda</taxon>
        <taxon>Hexapoda</taxon>
        <taxon>Insecta</taxon>
        <taxon>Pterygota</taxon>
        <taxon>Neoptera</taxon>
        <taxon>Paraneoptera</taxon>
        <taxon>Hemiptera</taxon>
        <taxon>Sternorrhyncha</taxon>
        <taxon>Aphidomorpha</taxon>
        <taxon>Aphidoidea</taxon>
        <taxon>Aphididae</taxon>
        <taxon>Macrosiphini</taxon>
        <taxon>Acyrthosiphon</taxon>
    </lineage>
</organism>
<dbReference type="GeneID" id="100159897"/>
<dbReference type="SUPFAM" id="SSF53756">
    <property type="entry name" value="UDP-Glycosyltransferase/glycogen phosphorylase"/>
    <property type="match status" value="2"/>
</dbReference>
<dbReference type="FunFam" id="3.40.50.2000:FF:000021">
    <property type="entry name" value="UDP-glucuronosyltransferase"/>
    <property type="match status" value="2"/>
</dbReference>
<comment type="similarity">
    <text evidence="1">Belongs to the UDP-glycosyltransferase family.</text>
</comment>
<proteinExistence type="inferred from homology"/>
<dbReference type="Proteomes" id="UP000007819">
    <property type="component" value="Chromosome A1"/>
</dbReference>
<dbReference type="PANTHER" id="PTHR48043:SF145">
    <property type="entry name" value="FI06409P-RELATED"/>
    <property type="match status" value="1"/>
</dbReference>
<evidence type="ECO:0000256" key="2">
    <source>
        <dbReference type="ARBA" id="ARBA00022676"/>
    </source>
</evidence>
<dbReference type="EnsemblMetazoa" id="XM_001946898.5">
    <property type="protein sequence ID" value="XP_001946933.2"/>
    <property type="gene ID" value="LOC100159897"/>
</dbReference>
<feature type="transmembrane region" description="Helical" evidence="4">
    <location>
        <begin position="952"/>
        <end position="979"/>
    </location>
</feature>
<dbReference type="OrthoDB" id="5835829at2759"/>
<dbReference type="Pfam" id="PF00201">
    <property type="entry name" value="UDPGT"/>
    <property type="match status" value="2"/>
</dbReference>
<evidence type="ECO:0000313" key="5">
    <source>
        <dbReference type="EnsemblMetazoa" id="XP_001946933.2"/>
    </source>
</evidence>
<dbReference type="PANTHER" id="PTHR48043">
    <property type="entry name" value="EG:EG0003.4 PROTEIN-RELATED"/>
    <property type="match status" value="1"/>
</dbReference>
<sequence length="998" mass="114907">MRKPSVLYIYICLIFLVYTFVSSRILPVETARILAVESIAGKSFSHWNYVSAILRVLSNNGHHVTVFTPFPEGDRDNYTEVDTSIEHETVFAAMDLIDALDLWSHPMSLIKFIKTKRTCICDQVYKNDQLNKIIKDNETSNFDVLMIENVGYDCDLYLANKLNLPLIYLISSPMVTFAERSIFGDIPNPAIISHLYADHAIPMTFVQRFLNTALLGYSMILFGYDKWVRQYTANRPYDLETSTVRPSLTFVNSHFISEASRPFPQNFIQVGGIHLKPPKSIPNDILEFIENSPHGVIVFTLGSVVNMSTSPDYIMNPLKEALAEVPQRILWKYEAENMVNKPKNVMIRKWLPQRDILLHPNVKLFISHGGMSGVYETVDAGVPVLGFPLFYDQPRNIANLVNAGMAISMDILSVKKDTFLRNVLELVNDKKYMRNAKIASDIFKNRPMSAEQSILFWTEYVIRHKGAPHLLPHSLNLTWYQYLLLDVIAAMIVFLTILNYDEETKYVVRIFIFNSPTAYFRWLEDITSRIRKNIGRRNNCWKKSLELCDRDNYTEIDTSNDHATLVELNLVDAVDLWGPPMAMIEFIRTKRIFMCDAVYKSVQLNKLIEEKEHLNFDVLIIETLGYDCELYLASKLNLPLIYLVSSPMVTFQERFISGDIPNPATISHLYTYHSIPKTFVQRFLNTLLLGYSMMFLSVDKWIRKYTTNRPYNWVTTTVQPSLTFLNSHFISEASRPFPQNIIQVGGIHLKPPKSIPNDILEFIDNSQDGVILFTLGSVVNMSTSPDYIINALKEALAQVPQRILWKYEGDMVNKPKNVMTRKWLPQREILLHPNVKLFISHGGMSGVYETVDAGVPVLGFPLFYDQPRNIANLVDAGMAISVDILSVKKDTFLRNVLELVNDEKYMRNAKIASDIFKNRPMSPEQSILYWTEYVIRHKGAPHLTPHSFNLTWYQYLLLDVIAAMIVFICISVIITYVMIKMFHKHIWKNVLYIKTKSE</sequence>
<protein>
    <recommendedName>
        <fullName evidence="7">UDP-glucuronosyltransferase</fullName>
    </recommendedName>
</protein>
<keyword evidence="4" id="KW-0812">Transmembrane</keyword>
<dbReference type="RefSeq" id="XP_001946933.2">
    <property type="nucleotide sequence ID" value="XM_001946898.5"/>
</dbReference>
<dbReference type="PROSITE" id="PS00375">
    <property type="entry name" value="UDPGT"/>
    <property type="match status" value="2"/>
</dbReference>
<evidence type="ECO:0000256" key="3">
    <source>
        <dbReference type="ARBA" id="ARBA00022679"/>
    </source>
</evidence>
<reference evidence="5" key="2">
    <citation type="submission" date="2022-06" db="UniProtKB">
        <authorList>
            <consortium name="EnsemblMetazoa"/>
        </authorList>
    </citation>
    <scope>IDENTIFICATION</scope>
</reference>
<dbReference type="GO" id="GO:0008194">
    <property type="term" value="F:UDP-glycosyltransferase activity"/>
    <property type="evidence" value="ECO:0007669"/>
    <property type="project" value="InterPro"/>
</dbReference>
<dbReference type="KEGG" id="api:100159897"/>
<dbReference type="InterPro" id="IPR002213">
    <property type="entry name" value="UDP_glucos_trans"/>
</dbReference>
<keyword evidence="2" id="KW-0328">Glycosyltransferase</keyword>
<dbReference type="Gene3D" id="3.40.50.2000">
    <property type="entry name" value="Glycogen Phosphorylase B"/>
    <property type="match status" value="2"/>
</dbReference>
<accession>A0A8R2A5B3</accession>
<evidence type="ECO:0000256" key="1">
    <source>
        <dbReference type="ARBA" id="ARBA00009995"/>
    </source>
</evidence>
<dbReference type="CDD" id="cd03784">
    <property type="entry name" value="GT1_Gtf-like"/>
    <property type="match status" value="2"/>
</dbReference>
<keyword evidence="4" id="KW-1133">Transmembrane helix</keyword>
<keyword evidence="4" id="KW-0472">Membrane</keyword>
<name>A0A8R2A5B3_ACYPI</name>